<name>A0A1A9VTI1_GLOAU</name>
<keyword evidence="1" id="KW-1133">Transmembrane helix</keyword>
<dbReference type="VEuPathDB" id="VectorBase:GAUT047013"/>
<dbReference type="AlphaFoldDB" id="A0A1A9VTI1"/>
<evidence type="ECO:0000313" key="3">
    <source>
        <dbReference type="Proteomes" id="UP000078200"/>
    </source>
</evidence>
<evidence type="ECO:0000313" key="2">
    <source>
        <dbReference type="EnsemblMetazoa" id="GAUT047013-PA"/>
    </source>
</evidence>
<keyword evidence="1" id="KW-0472">Membrane</keyword>
<sequence>MLYAMFPITGITMARNVSCDGMSSYPTARTIHITFGGNHYCHSKEELPLTTTSYSKLNFCFQRSSSLQRNQFKCIENFCIFMFLLVLKKFFILFNGFRFVFLKELEFKKKELMLGIDNNIGLFAPLEQDDEEFVVLVVFSRPEVIVELPLLLLGLETSAGLVLDSSLLCLVSAGCKHSKLLLFVFFRFQLKLKAVASLLGGFWVGAGGAGGMGGMATS</sequence>
<feature type="transmembrane region" description="Helical" evidence="1">
    <location>
        <begin position="194"/>
        <end position="216"/>
    </location>
</feature>
<evidence type="ECO:0000256" key="1">
    <source>
        <dbReference type="SAM" id="Phobius"/>
    </source>
</evidence>
<proteinExistence type="predicted"/>
<keyword evidence="3" id="KW-1185">Reference proteome</keyword>
<reference evidence="2" key="1">
    <citation type="submission" date="2020-05" db="UniProtKB">
        <authorList>
            <consortium name="EnsemblMetazoa"/>
        </authorList>
    </citation>
    <scope>IDENTIFICATION</scope>
    <source>
        <strain evidence="2">TTRI</strain>
    </source>
</reference>
<dbReference type="Proteomes" id="UP000078200">
    <property type="component" value="Unassembled WGS sequence"/>
</dbReference>
<dbReference type="EnsemblMetazoa" id="GAUT047013-RA">
    <property type="protein sequence ID" value="GAUT047013-PA"/>
    <property type="gene ID" value="GAUT047013"/>
</dbReference>
<protein>
    <submittedName>
        <fullName evidence="2">Uncharacterized protein</fullName>
    </submittedName>
</protein>
<accession>A0A1A9VTI1</accession>
<organism evidence="2 3">
    <name type="scientific">Glossina austeni</name>
    <name type="common">Savannah tsetse fly</name>
    <dbReference type="NCBI Taxonomy" id="7395"/>
    <lineage>
        <taxon>Eukaryota</taxon>
        <taxon>Metazoa</taxon>
        <taxon>Ecdysozoa</taxon>
        <taxon>Arthropoda</taxon>
        <taxon>Hexapoda</taxon>
        <taxon>Insecta</taxon>
        <taxon>Pterygota</taxon>
        <taxon>Neoptera</taxon>
        <taxon>Endopterygota</taxon>
        <taxon>Diptera</taxon>
        <taxon>Brachycera</taxon>
        <taxon>Muscomorpha</taxon>
        <taxon>Hippoboscoidea</taxon>
        <taxon>Glossinidae</taxon>
        <taxon>Glossina</taxon>
    </lineage>
</organism>
<keyword evidence="1" id="KW-0812">Transmembrane</keyword>
<feature type="transmembrane region" description="Helical" evidence="1">
    <location>
        <begin position="78"/>
        <end position="101"/>
    </location>
</feature>